<organism evidence="11 12">
    <name type="scientific">Eleutherodactylus coqui</name>
    <name type="common">Puerto Rican coqui</name>
    <dbReference type="NCBI Taxonomy" id="57060"/>
    <lineage>
        <taxon>Eukaryota</taxon>
        <taxon>Metazoa</taxon>
        <taxon>Chordata</taxon>
        <taxon>Craniata</taxon>
        <taxon>Vertebrata</taxon>
        <taxon>Euteleostomi</taxon>
        <taxon>Amphibia</taxon>
        <taxon>Batrachia</taxon>
        <taxon>Anura</taxon>
        <taxon>Neobatrachia</taxon>
        <taxon>Hyloidea</taxon>
        <taxon>Eleutherodactylidae</taxon>
        <taxon>Eleutherodactylinae</taxon>
        <taxon>Eleutherodactylus</taxon>
        <taxon>Eleutherodactylus</taxon>
    </lineage>
</organism>
<dbReference type="GO" id="GO:0004875">
    <property type="term" value="F:complement receptor activity"/>
    <property type="evidence" value="ECO:0007669"/>
    <property type="project" value="TreeGrafter"/>
</dbReference>
<dbReference type="GO" id="GO:0007204">
    <property type="term" value="P:positive regulation of cytosolic calcium ion concentration"/>
    <property type="evidence" value="ECO:0007669"/>
    <property type="project" value="TreeGrafter"/>
</dbReference>
<dbReference type="GO" id="GO:0004930">
    <property type="term" value="F:G protein-coupled receptor activity"/>
    <property type="evidence" value="ECO:0007669"/>
    <property type="project" value="UniProtKB-KW"/>
</dbReference>
<keyword evidence="4" id="KW-0297">G-protein coupled receptor</keyword>
<dbReference type="GO" id="GO:0005886">
    <property type="term" value="C:plasma membrane"/>
    <property type="evidence" value="ECO:0007669"/>
    <property type="project" value="TreeGrafter"/>
</dbReference>
<keyword evidence="2 9" id="KW-0812">Transmembrane</keyword>
<dbReference type="PANTHER" id="PTHR24225:SF76">
    <property type="entry name" value="CHEMOKINE-LIKE RECEPTOR 1"/>
    <property type="match status" value="1"/>
</dbReference>
<dbReference type="Proteomes" id="UP000770717">
    <property type="component" value="Unassembled WGS sequence"/>
</dbReference>
<evidence type="ECO:0000256" key="4">
    <source>
        <dbReference type="ARBA" id="ARBA00023040"/>
    </source>
</evidence>
<feature type="transmembrane region" description="Helical" evidence="9">
    <location>
        <begin position="327"/>
        <end position="346"/>
    </location>
</feature>
<keyword evidence="6" id="KW-0675">Receptor</keyword>
<dbReference type="Pfam" id="PF00001">
    <property type="entry name" value="7tm_1"/>
    <property type="match status" value="1"/>
</dbReference>
<feature type="transmembrane region" description="Helical" evidence="9">
    <location>
        <begin position="109"/>
        <end position="128"/>
    </location>
</feature>
<feature type="transmembrane region" description="Helical" evidence="9">
    <location>
        <begin position="12"/>
        <end position="32"/>
    </location>
</feature>
<evidence type="ECO:0000313" key="12">
    <source>
        <dbReference type="Proteomes" id="UP000770717"/>
    </source>
</evidence>
<comment type="similarity">
    <text evidence="8">Belongs to the chemokine-like receptor (CMKLR) family.</text>
</comment>
<comment type="caution">
    <text evidence="11">The sequence shown here is derived from an EMBL/GenBank/DDBJ whole genome shotgun (WGS) entry which is preliminary data.</text>
</comment>
<proteinExistence type="inferred from homology"/>
<evidence type="ECO:0000256" key="6">
    <source>
        <dbReference type="ARBA" id="ARBA00023170"/>
    </source>
</evidence>
<keyword evidence="3 9" id="KW-1133">Transmembrane helix</keyword>
<feature type="transmembrane region" description="Helical" evidence="9">
    <location>
        <begin position="281"/>
        <end position="307"/>
    </location>
</feature>
<evidence type="ECO:0000256" key="8">
    <source>
        <dbReference type="ARBA" id="ARBA00025736"/>
    </source>
</evidence>
<dbReference type="EMBL" id="WNTK01009350">
    <property type="protein sequence ID" value="KAG9462816.1"/>
    <property type="molecule type" value="Genomic_DNA"/>
</dbReference>
<dbReference type="InterPro" id="IPR000826">
    <property type="entry name" value="Formyl_rcpt-rel"/>
</dbReference>
<evidence type="ECO:0000256" key="2">
    <source>
        <dbReference type="ARBA" id="ARBA00022692"/>
    </source>
</evidence>
<accession>A0A8J6B7M7</accession>
<evidence type="ECO:0000256" key="7">
    <source>
        <dbReference type="ARBA" id="ARBA00023224"/>
    </source>
</evidence>
<comment type="subcellular location">
    <subcellularLocation>
        <location evidence="1">Membrane</location>
        <topology evidence="1">Multi-pass membrane protein</topology>
    </subcellularLocation>
</comment>
<dbReference type="InterPro" id="IPR000276">
    <property type="entry name" value="GPCR_Rhodpsn"/>
</dbReference>
<feature type="transmembrane region" description="Helical" evidence="9">
    <location>
        <begin position="244"/>
        <end position="269"/>
    </location>
</feature>
<dbReference type="PROSITE" id="PS50262">
    <property type="entry name" value="G_PROTEIN_RECEP_F1_2"/>
    <property type="match status" value="1"/>
</dbReference>
<dbReference type="AlphaFoldDB" id="A0A8J6B7M7"/>
<sequence length="362" mass="41689">MDREILKNLCYLTWDLINTPELIAFILGYPTTIQYSSFVLSIITCIIGLPTNIIVIFVTGFLMKKNKSKIWFLNLALADFTFLLFLPLYATSVIRGIWPYGSIMCKLFFFFSFINMYAGIYILIALNIDRALSVAKPIWHRRFHSKKFCWSMCAAIWVSSAICNIPTIIYSDVQGPSEYKQCFLSFNYQYKSIELSSNNSLVSALPPVQRESCRNISNYIEMSAEVESVLAQFKNEPFVILHLIVPYVVFGYIIPLCVILLSNIIIAFHVKNSKMAAISRLYRVVIVAIMGFFCVRTPYVCACFLYWLYLFTLQYTLMFKVSLIQPLLYFISATNSLLNPVVYVLVGKQVRSEIMNFLRKAQ</sequence>
<dbReference type="GO" id="GO:0006954">
    <property type="term" value="P:inflammatory response"/>
    <property type="evidence" value="ECO:0007669"/>
    <property type="project" value="TreeGrafter"/>
</dbReference>
<protein>
    <recommendedName>
        <fullName evidence="10">G-protein coupled receptors family 1 profile domain-containing protein</fullName>
    </recommendedName>
</protein>
<evidence type="ECO:0000256" key="3">
    <source>
        <dbReference type="ARBA" id="ARBA00022989"/>
    </source>
</evidence>
<keyword evidence="12" id="KW-1185">Reference proteome</keyword>
<dbReference type="Gene3D" id="1.20.1070.10">
    <property type="entry name" value="Rhodopsin 7-helix transmembrane proteins"/>
    <property type="match status" value="2"/>
</dbReference>
<dbReference type="OrthoDB" id="9899005at2759"/>
<feature type="domain" description="G-protein coupled receptors family 1 profile" evidence="10">
    <location>
        <begin position="51"/>
        <end position="343"/>
    </location>
</feature>
<feature type="transmembrane region" description="Helical" evidence="9">
    <location>
        <begin position="70"/>
        <end position="89"/>
    </location>
</feature>
<gene>
    <name evidence="11" type="ORF">GDO78_023052</name>
</gene>
<name>A0A8J6B7M7_ELECQ</name>
<dbReference type="GO" id="GO:0007200">
    <property type="term" value="P:phospholipase C-activating G protein-coupled receptor signaling pathway"/>
    <property type="evidence" value="ECO:0007669"/>
    <property type="project" value="TreeGrafter"/>
</dbReference>
<evidence type="ECO:0000256" key="9">
    <source>
        <dbReference type="SAM" id="Phobius"/>
    </source>
</evidence>
<feature type="transmembrane region" description="Helical" evidence="9">
    <location>
        <begin position="148"/>
        <end position="170"/>
    </location>
</feature>
<reference evidence="11" key="1">
    <citation type="thesis" date="2020" institute="ProQuest LLC" country="789 East Eisenhower Parkway, Ann Arbor, MI, USA">
        <title>Comparative Genomics and Chromosome Evolution.</title>
        <authorList>
            <person name="Mudd A.B."/>
        </authorList>
    </citation>
    <scope>NUCLEOTIDE SEQUENCE</scope>
    <source>
        <strain evidence="11">HN-11 Male</strain>
        <tissue evidence="11">Kidney and liver</tissue>
    </source>
</reference>
<evidence type="ECO:0000256" key="1">
    <source>
        <dbReference type="ARBA" id="ARBA00004141"/>
    </source>
</evidence>
<evidence type="ECO:0000313" key="11">
    <source>
        <dbReference type="EMBL" id="KAG9462816.1"/>
    </source>
</evidence>
<evidence type="ECO:0000259" key="10">
    <source>
        <dbReference type="PROSITE" id="PS50262"/>
    </source>
</evidence>
<dbReference type="InterPro" id="IPR017452">
    <property type="entry name" value="GPCR_Rhodpsn_7TM"/>
</dbReference>
<dbReference type="PANTHER" id="PTHR24225">
    <property type="entry name" value="CHEMOTACTIC RECEPTOR"/>
    <property type="match status" value="1"/>
</dbReference>
<evidence type="ECO:0000256" key="5">
    <source>
        <dbReference type="ARBA" id="ARBA00023136"/>
    </source>
</evidence>
<keyword evidence="5 9" id="KW-0472">Membrane</keyword>
<keyword evidence="7" id="KW-0807">Transducer</keyword>
<feature type="transmembrane region" description="Helical" evidence="9">
    <location>
        <begin position="38"/>
        <end position="63"/>
    </location>
</feature>
<dbReference type="SUPFAM" id="SSF81321">
    <property type="entry name" value="Family A G protein-coupled receptor-like"/>
    <property type="match status" value="1"/>
</dbReference>
<dbReference type="PRINTS" id="PR00237">
    <property type="entry name" value="GPCRRHODOPSN"/>
</dbReference>